<feature type="domain" description="SLBB" evidence="17">
    <location>
        <begin position="148"/>
        <end position="227"/>
    </location>
</feature>
<keyword evidence="11 15" id="KW-0472">Membrane</keyword>
<protein>
    <submittedName>
        <fullName evidence="18">Polysaccharide export outer membrane protein</fullName>
    </submittedName>
</protein>
<evidence type="ECO:0000256" key="7">
    <source>
        <dbReference type="ARBA" id="ARBA00022729"/>
    </source>
</evidence>
<dbReference type="GO" id="GO:0015159">
    <property type="term" value="F:polysaccharide transmembrane transporter activity"/>
    <property type="evidence" value="ECO:0007669"/>
    <property type="project" value="InterPro"/>
</dbReference>
<dbReference type="RefSeq" id="WP_103982246.1">
    <property type="nucleotide sequence ID" value="NZ_FNVS01000001.1"/>
</dbReference>
<keyword evidence="14" id="KW-0449">Lipoprotein</keyword>
<evidence type="ECO:0000256" key="1">
    <source>
        <dbReference type="ARBA" id="ARBA00004571"/>
    </source>
</evidence>
<evidence type="ECO:0000256" key="10">
    <source>
        <dbReference type="ARBA" id="ARBA00023114"/>
    </source>
</evidence>
<evidence type="ECO:0000313" key="19">
    <source>
        <dbReference type="Proteomes" id="UP000236725"/>
    </source>
</evidence>
<dbReference type="EMBL" id="FNVS01000001">
    <property type="protein sequence ID" value="SEF46508.1"/>
    <property type="molecule type" value="Genomic_DNA"/>
</dbReference>
<evidence type="ECO:0000256" key="8">
    <source>
        <dbReference type="ARBA" id="ARBA00023047"/>
    </source>
</evidence>
<keyword evidence="3" id="KW-0813">Transport</keyword>
<dbReference type="GO" id="GO:0015288">
    <property type="term" value="F:porin activity"/>
    <property type="evidence" value="ECO:0007669"/>
    <property type="project" value="UniProtKB-KW"/>
</dbReference>
<dbReference type="InterPro" id="IPR054765">
    <property type="entry name" value="SLBB_dom"/>
</dbReference>
<evidence type="ECO:0000256" key="3">
    <source>
        <dbReference type="ARBA" id="ARBA00022448"/>
    </source>
</evidence>
<dbReference type="Pfam" id="PF02563">
    <property type="entry name" value="Poly_export"/>
    <property type="match status" value="1"/>
</dbReference>
<dbReference type="GO" id="GO:0009279">
    <property type="term" value="C:cell outer membrane"/>
    <property type="evidence" value="ECO:0007669"/>
    <property type="project" value="UniProtKB-SubCell"/>
</dbReference>
<evidence type="ECO:0000256" key="11">
    <source>
        <dbReference type="ARBA" id="ARBA00023136"/>
    </source>
</evidence>
<comment type="caution">
    <text evidence="18">The sequence shown here is derived from an EMBL/GenBank/DDBJ whole genome shotgun (WGS) entry which is preliminary data.</text>
</comment>
<dbReference type="PANTHER" id="PTHR33619:SF3">
    <property type="entry name" value="POLYSACCHARIDE EXPORT PROTEIN GFCE-RELATED"/>
    <property type="match status" value="1"/>
</dbReference>
<evidence type="ECO:0000256" key="12">
    <source>
        <dbReference type="ARBA" id="ARBA00023139"/>
    </source>
</evidence>
<dbReference type="InterPro" id="IPR003715">
    <property type="entry name" value="Poly_export_N"/>
</dbReference>
<evidence type="ECO:0000256" key="2">
    <source>
        <dbReference type="ARBA" id="ARBA00009450"/>
    </source>
</evidence>
<feature type="transmembrane region" description="Helical" evidence="15">
    <location>
        <begin position="245"/>
        <end position="268"/>
    </location>
</feature>
<feature type="domain" description="Polysaccharide export protein N-terminal" evidence="16">
    <location>
        <begin position="46"/>
        <end position="144"/>
    </location>
</feature>
<evidence type="ECO:0000256" key="6">
    <source>
        <dbReference type="ARBA" id="ARBA00022692"/>
    </source>
</evidence>
<dbReference type="PROSITE" id="PS51257">
    <property type="entry name" value="PROKAR_LIPOPROTEIN"/>
    <property type="match status" value="1"/>
</dbReference>
<comment type="similarity">
    <text evidence="2">Belongs to the BexD/CtrA/VexA family.</text>
</comment>
<keyword evidence="5" id="KW-0762">Sugar transport</keyword>
<keyword evidence="4" id="KW-1134">Transmembrane beta strand</keyword>
<dbReference type="GO" id="GO:0046930">
    <property type="term" value="C:pore complex"/>
    <property type="evidence" value="ECO:0007669"/>
    <property type="project" value="UniProtKB-KW"/>
</dbReference>
<evidence type="ECO:0000256" key="13">
    <source>
        <dbReference type="ARBA" id="ARBA00023237"/>
    </source>
</evidence>
<dbReference type="Pfam" id="PF22461">
    <property type="entry name" value="SLBB_2"/>
    <property type="match status" value="1"/>
</dbReference>
<accession>A0A8G2BTY4</accession>
<evidence type="ECO:0000259" key="17">
    <source>
        <dbReference type="Pfam" id="PF22461"/>
    </source>
</evidence>
<evidence type="ECO:0000256" key="15">
    <source>
        <dbReference type="SAM" id="Phobius"/>
    </source>
</evidence>
<keyword evidence="12" id="KW-0564">Palmitate</keyword>
<keyword evidence="19" id="KW-1185">Reference proteome</keyword>
<reference evidence="18 19" key="1">
    <citation type="submission" date="2016-10" db="EMBL/GenBank/DDBJ databases">
        <authorList>
            <person name="Varghese N."/>
            <person name="Submissions S."/>
        </authorList>
    </citation>
    <scope>NUCLEOTIDE SEQUENCE [LARGE SCALE GENOMIC DNA]</scope>
    <source>
        <strain evidence="18 19">DSM 29073</strain>
    </source>
</reference>
<gene>
    <name evidence="18" type="ORF">SAMN05444001_101299</name>
</gene>
<proteinExistence type="inferred from homology"/>
<keyword evidence="7" id="KW-0732">Signal</keyword>
<keyword evidence="13" id="KW-0998">Cell outer membrane</keyword>
<organism evidence="18 19">
    <name type="scientific">Parabacteroides chinchillae</name>
    <dbReference type="NCBI Taxonomy" id="871327"/>
    <lineage>
        <taxon>Bacteria</taxon>
        <taxon>Pseudomonadati</taxon>
        <taxon>Bacteroidota</taxon>
        <taxon>Bacteroidia</taxon>
        <taxon>Bacteroidales</taxon>
        <taxon>Tannerellaceae</taxon>
        <taxon>Parabacteroides</taxon>
    </lineage>
</organism>
<keyword evidence="6 15" id="KW-0812">Transmembrane</keyword>
<dbReference type="InterPro" id="IPR049712">
    <property type="entry name" value="Poly_export"/>
</dbReference>
<evidence type="ECO:0000256" key="14">
    <source>
        <dbReference type="ARBA" id="ARBA00023288"/>
    </source>
</evidence>
<keyword evidence="10" id="KW-0626">Porin</keyword>
<keyword evidence="8" id="KW-0625">Polysaccharide transport</keyword>
<dbReference type="Gene3D" id="3.10.560.10">
    <property type="entry name" value="Outer membrane lipoprotein wza domain like"/>
    <property type="match status" value="1"/>
</dbReference>
<dbReference type="PANTHER" id="PTHR33619">
    <property type="entry name" value="POLYSACCHARIDE EXPORT PROTEIN GFCE-RELATED"/>
    <property type="match status" value="1"/>
</dbReference>
<keyword evidence="9" id="KW-0406">Ion transport</keyword>
<evidence type="ECO:0000256" key="4">
    <source>
        <dbReference type="ARBA" id="ARBA00022452"/>
    </source>
</evidence>
<name>A0A8G2BTY4_9BACT</name>
<evidence type="ECO:0000313" key="18">
    <source>
        <dbReference type="EMBL" id="SEF46508.1"/>
    </source>
</evidence>
<dbReference type="AlphaFoldDB" id="A0A8G2BTY4"/>
<keyword evidence="15" id="KW-1133">Transmembrane helix</keyword>
<sequence length="273" mass="30437">MRVKLVSVVGVVLLTLLLGSCGTPKDVIYFQGVDSLTPEQKEAMNQSYNTRIVPDDLLNITVTAWDPSVVTPFNPPTYAYSQQGDQPVFASQSLYNYLVDKDGMINFPVLGMLHVAGMTKQELSKMLEEKISKYVKDPLVNIQISNFKVTLMGEVNRPGSLTARNDRLSILDAIGQSGDLTINANRKNILIIRDENGQKEMARLDLTDPAIFASPYYYLRQNDVIYVEPNKAKKKNARYSQAQQYNITVFSSVISAVSIITSMVITIINTSKK</sequence>
<comment type="subcellular location">
    <subcellularLocation>
        <location evidence="1">Cell outer membrane</location>
        <topology evidence="1">Multi-pass membrane protein</topology>
    </subcellularLocation>
</comment>
<dbReference type="GO" id="GO:0006811">
    <property type="term" value="P:monoatomic ion transport"/>
    <property type="evidence" value="ECO:0007669"/>
    <property type="project" value="UniProtKB-KW"/>
</dbReference>
<evidence type="ECO:0000256" key="9">
    <source>
        <dbReference type="ARBA" id="ARBA00023065"/>
    </source>
</evidence>
<evidence type="ECO:0000259" key="16">
    <source>
        <dbReference type="Pfam" id="PF02563"/>
    </source>
</evidence>
<dbReference type="Proteomes" id="UP000236725">
    <property type="component" value="Unassembled WGS sequence"/>
</dbReference>
<evidence type="ECO:0000256" key="5">
    <source>
        <dbReference type="ARBA" id="ARBA00022597"/>
    </source>
</evidence>